<dbReference type="GO" id="GO:0004984">
    <property type="term" value="F:olfactory receptor activity"/>
    <property type="evidence" value="ECO:0007669"/>
    <property type="project" value="InterPro"/>
</dbReference>
<protein>
    <recommendedName>
        <fullName evidence="9">Odorant receptor</fullName>
    </recommendedName>
</protein>
<name>A0A2J7Q5Z9_9NEOP</name>
<evidence type="ECO:0000256" key="8">
    <source>
        <dbReference type="ARBA" id="ARBA00023224"/>
    </source>
</evidence>
<evidence type="ECO:0000256" key="3">
    <source>
        <dbReference type="ARBA" id="ARBA00022692"/>
    </source>
</evidence>
<evidence type="ECO:0000256" key="6">
    <source>
        <dbReference type="ARBA" id="ARBA00023136"/>
    </source>
</evidence>
<feature type="transmembrane region" description="Helical" evidence="9">
    <location>
        <begin position="107"/>
        <end position="126"/>
    </location>
</feature>
<evidence type="ECO:0000313" key="11">
    <source>
        <dbReference type="EMBL" id="PNF24006.1"/>
    </source>
</evidence>
<gene>
    <name evidence="11" type="ORF">B7P43_G08634</name>
</gene>
<feature type="region of interest" description="Disordered" evidence="10">
    <location>
        <begin position="340"/>
        <end position="359"/>
    </location>
</feature>
<dbReference type="PANTHER" id="PTHR21137:SF42">
    <property type="entry name" value="ODORANT RECEPTOR 83A"/>
    <property type="match status" value="1"/>
</dbReference>
<evidence type="ECO:0000256" key="5">
    <source>
        <dbReference type="ARBA" id="ARBA00022989"/>
    </source>
</evidence>
<proteinExistence type="inferred from homology"/>
<evidence type="ECO:0000313" key="12">
    <source>
        <dbReference type="Proteomes" id="UP000235965"/>
    </source>
</evidence>
<evidence type="ECO:0000256" key="9">
    <source>
        <dbReference type="RuleBase" id="RU351113"/>
    </source>
</evidence>
<evidence type="ECO:0000256" key="7">
    <source>
        <dbReference type="ARBA" id="ARBA00023170"/>
    </source>
</evidence>
<keyword evidence="12" id="KW-1185">Reference proteome</keyword>
<evidence type="ECO:0000256" key="1">
    <source>
        <dbReference type="ARBA" id="ARBA00004141"/>
    </source>
</evidence>
<dbReference type="GO" id="GO:0007165">
    <property type="term" value="P:signal transduction"/>
    <property type="evidence" value="ECO:0007669"/>
    <property type="project" value="UniProtKB-KW"/>
</dbReference>
<feature type="transmembrane region" description="Helical" evidence="9">
    <location>
        <begin position="303"/>
        <end position="322"/>
    </location>
</feature>
<dbReference type="InterPro" id="IPR004117">
    <property type="entry name" value="7tm6_olfct_rcpt"/>
</dbReference>
<keyword evidence="2 9" id="KW-0716">Sensory transduction</keyword>
<organism evidence="11 12">
    <name type="scientific">Cryptotermes secundus</name>
    <dbReference type="NCBI Taxonomy" id="105785"/>
    <lineage>
        <taxon>Eukaryota</taxon>
        <taxon>Metazoa</taxon>
        <taxon>Ecdysozoa</taxon>
        <taxon>Arthropoda</taxon>
        <taxon>Hexapoda</taxon>
        <taxon>Insecta</taxon>
        <taxon>Pterygota</taxon>
        <taxon>Neoptera</taxon>
        <taxon>Polyneoptera</taxon>
        <taxon>Dictyoptera</taxon>
        <taxon>Blattodea</taxon>
        <taxon>Blattoidea</taxon>
        <taxon>Termitoidae</taxon>
        <taxon>Kalotermitidae</taxon>
        <taxon>Cryptotermitinae</taxon>
        <taxon>Cryptotermes</taxon>
    </lineage>
</organism>
<keyword evidence="8 9" id="KW-0807">Transducer</keyword>
<evidence type="ECO:0000256" key="4">
    <source>
        <dbReference type="ARBA" id="ARBA00022725"/>
    </source>
</evidence>
<dbReference type="InParanoid" id="A0A2J7Q5Z9"/>
<reference evidence="11 12" key="1">
    <citation type="submission" date="2017-12" db="EMBL/GenBank/DDBJ databases">
        <title>Hemimetabolous genomes reveal molecular basis of termite eusociality.</title>
        <authorList>
            <person name="Harrison M.C."/>
            <person name="Jongepier E."/>
            <person name="Robertson H.M."/>
            <person name="Arning N."/>
            <person name="Bitard-Feildel T."/>
            <person name="Chao H."/>
            <person name="Childers C.P."/>
            <person name="Dinh H."/>
            <person name="Doddapaneni H."/>
            <person name="Dugan S."/>
            <person name="Gowin J."/>
            <person name="Greiner C."/>
            <person name="Han Y."/>
            <person name="Hu H."/>
            <person name="Hughes D.S.T."/>
            <person name="Huylmans A.-K."/>
            <person name="Kemena C."/>
            <person name="Kremer L.P.M."/>
            <person name="Lee S.L."/>
            <person name="Lopez-Ezquerra A."/>
            <person name="Mallet L."/>
            <person name="Monroy-Kuhn J.M."/>
            <person name="Moser A."/>
            <person name="Murali S.C."/>
            <person name="Muzny D.M."/>
            <person name="Otani S."/>
            <person name="Piulachs M.-D."/>
            <person name="Poelchau M."/>
            <person name="Qu J."/>
            <person name="Schaub F."/>
            <person name="Wada-Katsumata A."/>
            <person name="Worley K.C."/>
            <person name="Xie Q."/>
            <person name="Ylla G."/>
            <person name="Poulsen M."/>
            <person name="Gibbs R.A."/>
            <person name="Schal C."/>
            <person name="Richards S."/>
            <person name="Belles X."/>
            <person name="Korb J."/>
            <person name="Bornberg-Bauer E."/>
        </authorList>
    </citation>
    <scope>NUCLEOTIDE SEQUENCE [LARGE SCALE GENOMIC DNA]</scope>
    <source>
        <tissue evidence="11">Whole body</tissue>
    </source>
</reference>
<dbReference type="Proteomes" id="UP000235965">
    <property type="component" value="Unassembled WGS sequence"/>
</dbReference>
<feature type="transmembrane region" description="Helical" evidence="9">
    <location>
        <begin position="6"/>
        <end position="27"/>
    </location>
</feature>
<keyword evidence="7 9" id="KW-0675">Receptor</keyword>
<keyword evidence="4 9" id="KW-0552">Olfaction</keyword>
<keyword evidence="5 9" id="KW-1133">Transmembrane helix</keyword>
<dbReference type="OrthoDB" id="6617147at2759"/>
<dbReference type="GO" id="GO:0005886">
    <property type="term" value="C:plasma membrane"/>
    <property type="evidence" value="ECO:0007669"/>
    <property type="project" value="UniProtKB-SubCell"/>
</dbReference>
<evidence type="ECO:0000256" key="10">
    <source>
        <dbReference type="SAM" id="MobiDB-lite"/>
    </source>
</evidence>
<dbReference type="AlphaFoldDB" id="A0A2J7Q5Z9"/>
<comment type="caution">
    <text evidence="11">The sequence shown here is derived from an EMBL/GenBank/DDBJ whole genome shotgun (WGS) entry which is preliminary data.</text>
</comment>
<dbReference type="EMBL" id="NEVH01017542">
    <property type="protein sequence ID" value="PNF24006.1"/>
    <property type="molecule type" value="Genomic_DNA"/>
</dbReference>
<comment type="subcellular location">
    <subcellularLocation>
        <location evidence="9">Cell membrane</location>
        <topology evidence="9">Multi-pass membrane protein</topology>
    </subcellularLocation>
    <subcellularLocation>
        <location evidence="1">Membrane</location>
        <topology evidence="1">Multi-pass membrane protein</topology>
    </subcellularLocation>
</comment>
<comment type="caution">
    <text evidence="9">Lacks conserved residue(s) required for the propagation of feature annotation.</text>
</comment>
<comment type="similarity">
    <text evidence="9">Belongs to the insect chemoreceptor superfamily. Heteromeric odorant receptor channel (TC 1.A.69) family.</text>
</comment>
<keyword evidence="3 9" id="KW-0812">Transmembrane</keyword>
<accession>A0A2J7Q5Z9</accession>
<keyword evidence="6 9" id="KW-0472">Membrane</keyword>
<dbReference type="GO" id="GO:0005549">
    <property type="term" value="F:odorant binding"/>
    <property type="evidence" value="ECO:0007669"/>
    <property type="project" value="InterPro"/>
</dbReference>
<dbReference type="Pfam" id="PF02949">
    <property type="entry name" value="7tm_6"/>
    <property type="match status" value="1"/>
</dbReference>
<sequence length="460" mass="51983">MDSASAPYSIYSALTAINAYALSRILYGYHHTRRRRLEEYYKEFPSTEFNFGSNWLHLNSRFRKRDIYNLITLTESFTWEELPTRHPDTGYATNAGFIPKIPVIVKYTMAFIVVFQGTQSIVRMIISHDMVYSKWYPFDATVSPAYELANLSQGIASLLTASVFVGSSTVYATLVCVACSQLEKLRAALLDIRQTHITAERDCGIQADLLESQGQARASEELFRHMQKQLNNCIRHHQEIKRQEIAEMVKDAAWGCDWVGTPVPFQRCLAFIIATANKEFTLTAGKFVPVSNSTMMSIFASNFILSTFFGFQFLYATLVMVACTQLQKLRTNLLDTKQELVPSGADSGSDGGEEPVSRSEDGFCRMQMQLNECVRHHQAILQYVITFTVHVSSLQEVVKAEMVRDAAWGCDWVGTPVPFQRCLTFIIATANKEFTLTAGKFVPVSNSTMMSVRTCEYIRN</sequence>
<dbReference type="PANTHER" id="PTHR21137">
    <property type="entry name" value="ODORANT RECEPTOR"/>
    <property type="match status" value="1"/>
</dbReference>
<feature type="transmembrane region" description="Helical" evidence="9">
    <location>
        <begin position="155"/>
        <end position="179"/>
    </location>
</feature>
<evidence type="ECO:0000256" key="2">
    <source>
        <dbReference type="ARBA" id="ARBA00022606"/>
    </source>
</evidence>